<dbReference type="SMART" id="SM00267">
    <property type="entry name" value="GGDEF"/>
    <property type="match status" value="1"/>
</dbReference>
<dbReference type="SUPFAM" id="SSF55073">
    <property type="entry name" value="Nucleotide cyclase"/>
    <property type="match status" value="1"/>
</dbReference>
<dbReference type="InterPro" id="IPR029787">
    <property type="entry name" value="Nucleotide_cyclase"/>
</dbReference>
<dbReference type="AlphaFoldDB" id="A0A1V1P0F4"/>
<dbReference type="GO" id="GO:0043709">
    <property type="term" value="P:cell adhesion involved in single-species biofilm formation"/>
    <property type="evidence" value="ECO:0007669"/>
    <property type="project" value="TreeGrafter"/>
</dbReference>
<evidence type="ECO:0000313" key="5">
    <source>
        <dbReference type="EMBL" id="ETR68288.1"/>
    </source>
</evidence>
<dbReference type="Pfam" id="PF00990">
    <property type="entry name" value="GGDEF"/>
    <property type="match status" value="1"/>
</dbReference>
<dbReference type="GO" id="GO:0052621">
    <property type="term" value="F:diguanylate cyclase activity"/>
    <property type="evidence" value="ECO:0007669"/>
    <property type="project" value="UniProtKB-EC"/>
</dbReference>
<reference evidence="6" key="1">
    <citation type="submission" date="2012-11" db="EMBL/GenBank/DDBJ databases">
        <authorList>
            <person name="Lucero-Rivera Y.E."/>
            <person name="Tovar-Ramirez D."/>
        </authorList>
    </citation>
    <scope>NUCLEOTIDE SEQUENCE [LARGE SCALE GENOMIC DNA]</scope>
    <source>
        <strain evidence="6">Araruama</strain>
    </source>
</reference>
<dbReference type="Gene3D" id="3.30.70.270">
    <property type="match status" value="1"/>
</dbReference>
<evidence type="ECO:0000256" key="3">
    <source>
        <dbReference type="SAM" id="Phobius"/>
    </source>
</evidence>
<evidence type="ECO:0000259" key="4">
    <source>
        <dbReference type="PROSITE" id="PS50887"/>
    </source>
</evidence>
<dbReference type="InterPro" id="IPR050469">
    <property type="entry name" value="Diguanylate_Cyclase"/>
</dbReference>
<feature type="transmembrane region" description="Helical" evidence="3">
    <location>
        <begin position="123"/>
        <end position="145"/>
    </location>
</feature>
<name>A0A1V1P0F4_9BACT</name>
<dbReference type="PANTHER" id="PTHR45138">
    <property type="entry name" value="REGULATORY COMPONENTS OF SENSORY TRANSDUCTION SYSTEM"/>
    <property type="match status" value="1"/>
</dbReference>
<dbReference type="GO" id="GO:1902201">
    <property type="term" value="P:negative regulation of bacterial-type flagellum-dependent cell motility"/>
    <property type="evidence" value="ECO:0007669"/>
    <property type="project" value="TreeGrafter"/>
</dbReference>
<dbReference type="PANTHER" id="PTHR45138:SF9">
    <property type="entry name" value="DIGUANYLATE CYCLASE DGCM-RELATED"/>
    <property type="match status" value="1"/>
</dbReference>
<dbReference type="NCBIfam" id="TIGR00254">
    <property type="entry name" value="GGDEF"/>
    <property type="match status" value="1"/>
</dbReference>
<dbReference type="InterPro" id="IPR043128">
    <property type="entry name" value="Rev_trsase/Diguanyl_cyclase"/>
</dbReference>
<dbReference type="EMBL" id="ATBP01001007">
    <property type="protein sequence ID" value="ETR68288.1"/>
    <property type="molecule type" value="Genomic_DNA"/>
</dbReference>
<protein>
    <recommendedName>
        <fullName evidence="1">diguanylate cyclase</fullName>
        <ecNumber evidence="1">2.7.7.65</ecNumber>
    </recommendedName>
</protein>
<keyword evidence="3" id="KW-0472">Membrane</keyword>
<evidence type="ECO:0000256" key="2">
    <source>
        <dbReference type="ARBA" id="ARBA00034247"/>
    </source>
</evidence>
<organism evidence="5 6">
    <name type="scientific">Candidatus Magnetoglobus multicellularis str. Araruama</name>
    <dbReference type="NCBI Taxonomy" id="890399"/>
    <lineage>
        <taxon>Bacteria</taxon>
        <taxon>Pseudomonadati</taxon>
        <taxon>Thermodesulfobacteriota</taxon>
        <taxon>Desulfobacteria</taxon>
        <taxon>Desulfobacterales</taxon>
        <taxon>Desulfobacteraceae</taxon>
        <taxon>Candidatus Magnetoglobus</taxon>
    </lineage>
</organism>
<keyword evidence="3" id="KW-1133">Transmembrane helix</keyword>
<dbReference type="CDD" id="cd01949">
    <property type="entry name" value="GGDEF"/>
    <property type="match status" value="1"/>
</dbReference>
<evidence type="ECO:0000313" key="6">
    <source>
        <dbReference type="Proteomes" id="UP000189670"/>
    </source>
</evidence>
<accession>A0A1V1P0F4</accession>
<dbReference type="PROSITE" id="PS50887">
    <property type="entry name" value="GGDEF"/>
    <property type="match status" value="1"/>
</dbReference>
<proteinExistence type="predicted"/>
<feature type="domain" description="GGDEF" evidence="4">
    <location>
        <begin position="187"/>
        <end position="316"/>
    </location>
</feature>
<dbReference type="Proteomes" id="UP000189670">
    <property type="component" value="Unassembled WGS sequence"/>
</dbReference>
<keyword evidence="3" id="KW-0812">Transmembrane</keyword>
<comment type="caution">
    <text evidence="5">The sequence shown here is derived from an EMBL/GenBank/DDBJ whole genome shotgun (WGS) entry which is preliminary data.</text>
</comment>
<dbReference type="EC" id="2.7.7.65" evidence="1"/>
<evidence type="ECO:0000256" key="1">
    <source>
        <dbReference type="ARBA" id="ARBA00012528"/>
    </source>
</evidence>
<gene>
    <name evidence="5" type="ORF">OMM_04650</name>
</gene>
<dbReference type="GO" id="GO:0005886">
    <property type="term" value="C:plasma membrane"/>
    <property type="evidence" value="ECO:0007669"/>
    <property type="project" value="TreeGrafter"/>
</dbReference>
<sequence>MFSVSYIKSTTTKDASIVAALYVYGAMQRTLSFIFQKNDHEHAIRQADSFMKKVVDRFKASTGSDAFIQVHWIDTQWKYFKTLIDKYRETPNEANQQKLNTHCDRYWKTLGQVMKNQSQGRPFSQMIAIHVIIVLIYIPLIFVFIRRYINSNADMVKNYDPLTHIYNSRMFYRLVAQEIAKAERYDRALSLVMFDVDFFRRINDFFGHKVGDDALEQLASLVDQNIRKSDLFCRVGGEEFAIIASETDLQQAIVLSEKIRKLISGHTFRTVGRITVSLGVVQTRQDDTAETLYKRVNERLQVAKKKGRNRTVAKDQSNIESGS</sequence>
<dbReference type="InterPro" id="IPR000160">
    <property type="entry name" value="GGDEF_dom"/>
</dbReference>
<comment type="catalytic activity">
    <reaction evidence="2">
        <text>2 GTP = 3',3'-c-di-GMP + 2 diphosphate</text>
        <dbReference type="Rhea" id="RHEA:24898"/>
        <dbReference type="ChEBI" id="CHEBI:33019"/>
        <dbReference type="ChEBI" id="CHEBI:37565"/>
        <dbReference type="ChEBI" id="CHEBI:58805"/>
        <dbReference type="EC" id="2.7.7.65"/>
    </reaction>
</comment>
<dbReference type="FunFam" id="3.30.70.270:FF:000001">
    <property type="entry name" value="Diguanylate cyclase domain protein"/>
    <property type="match status" value="1"/>
</dbReference>